<proteinExistence type="predicted"/>
<dbReference type="KEGG" id="nai:NECAME_00759"/>
<gene>
    <name evidence="1" type="ORF">NECAME_00759</name>
</gene>
<dbReference type="AlphaFoldDB" id="W2SXQ7"/>
<accession>W2SXQ7</accession>
<dbReference type="Proteomes" id="UP000053676">
    <property type="component" value="Unassembled WGS sequence"/>
</dbReference>
<organism evidence="1 2">
    <name type="scientific">Necator americanus</name>
    <name type="common">Human hookworm</name>
    <dbReference type="NCBI Taxonomy" id="51031"/>
    <lineage>
        <taxon>Eukaryota</taxon>
        <taxon>Metazoa</taxon>
        <taxon>Ecdysozoa</taxon>
        <taxon>Nematoda</taxon>
        <taxon>Chromadorea</taxon>
        <taxon>Rhabditida</taxon>
        <taxon>Rhabditina</taxon>
        <taxon>Rhabditomorpha</taxon>
        <taxon>Strongyloidea</taxon>
        <taxon>Ancylostomatidae</taxon>
        <taxon>Bunostominae</taxon>
        <taxon>Necator</taxon>
    </lineage>
</organism>
<protein>
    <submittedName>
        <fullName evidence="1">Uncharacterized protein</fullName>
    </submittedName>
</protein>
<evidence type="ECO:0000313" key="2">
    <source>
        <dbReference type="Proteomes" id="UP000053676"/>
    </source>
</evidence>
<sequence length="63" mass="7156">MVSKDHHHGNAYSTIYHAHISMFNYFCLQYPQKIIAHPNGAFSRMQLKVRAAIPAAISGSWLK</sequence>
<reference evidence="2" key="1">
    <citation type="journal article" date="2014" name="Nat. Genet.">
        <title>Genome of the human hookworm Necator americanus.</title>
        <authorList>
            <person name="Tang Y.T."/>
            <person name="Gao X."/>
            <person name="Rosa B.A."/>
            <person name="Abubucker S."/>
            <person name="Hallsworth-Pepin K."/>
            <person name="Martin J."/>
            <person name="Tyagi R."/>
            <person name="Heizer E."/>
            <person name="Zhang X."/>
            <person name="Bhonagiri-Palsikar V."/>
            <person name="Minx P."/>
            <person name="Warren W.C."/>
            <person name="Wang Q."/>
            <person name="Zhan B."/>
            <person name="Hotez P.J."/>
            <person name="Sternberg P.W."/>
            <person name="Dougall A."/>
            <person name="Gaze S.T."/>
            <person name="Mulvenna J."/>
            <person name="Sotillo J."/>
            <person name="Ranganathan S."/>
            <person name="Rabelo E.M."/>
            <person name="Wilson R.K."/>
            <person name="Felgner P.L."/>
            <person name="Bethony J."/>
            <person name="Hawdon J.M."/>
            <person name="Gasser R.B."/>
            <person name="Loukas A."/>
            <person name="Mitreva M."/>
        </authorList>
    </citation>
    <scope>NUCLEOTIDE SEQUENCE [LARGE SCALE GENOMIC DNA]</scope>
</reference>
<name>W2SXQ7_NECAM</name>
<evidence type="ECO:0000313" key="1">
    <source>
        <dbReference type="EMBL" id="ETN73671.1"/>
    </source>
</evidence>
<keyword evidence="2" id="KW-1185">Reference proteome</keyword>
<dbReference type="EMBL" id="KI660422">
    <property type="protein sequence ID" value="ETN73671.1"/>
    <property type="molecule type" value="Genomic_DNA"/>
</dbReference>